<dbReference type="AlphaFoldDB" id="A0A0R1U072"/>
<dbReference type="GO" id="GO:0008800">
    <property type="term" value="F:beta-lactamase activity"/>
    <property type="evidence" value="ECO:0007669"/>
    <property type="project" value="InterPro"/>
</dbReference>
<evidence type="ECO:0000259" key="3">
    <source>
        <dbReference type="Pfam" id="PF13354"/>
    </source>
</evidence>
<feature type="domain" description="Beta-lactamase class A catalytic" evidence="3">
    <location>
        <begin position="366"/>
        <end position="503"/>
    </location>
</feature>
<dbReference type="SUPFAM" id="SSF69360">
    <property type="entry name" value="Cell wall binding repeat"/>
    <property type="match status" value="2"/>
</dbReference>
<dbReference type="Gene3D" id="3.40.710.10">
    <property type="entry name" value="DD-peptidase/beta-lactamase superfamily"/>
    <property type="match status" value="1"/>
</dbReference>
<dbReference type="InterPro" id="IPR000871">
    <property type="entry name" value="Beta-lactam_class-A"/>
</dbReference>
<accession>A0A0R1U072</accession>
<dbReference type="Gene3D" id="2.10.270.10">
    <property type="entry name" value="Cholin Binding"/>
    <property type="match status" value="5"/>
</dbReference>
<dbReference type="eggNOG" id="COG2367">
    <property type="taxonomic scope" value="Bacteria"/>
</dbReference>
<dbReference type="GO" id="GO:0030655">
    <property type="term" value="P:beta-lactam antibiotic catabolic process"/>
    <property type="evidence" value="ECO:0007669"/>
    <property type="project" value="InterPro"/>
</dbReference>
<dbReference type="SUPFAM" id="SSF56601">
    <property type="entry name" value="beta-lactamase/transpeptidase-like"/>
    <property type="match status" value="1"/>
</dbReference>
<evidence type="ECO:0000313" key="4">
    <source>
        <dbReference type="EMBL" id="KRL86726.1"/>
    </source>
</evidence>
<dbReference type="PANTHER" id="PTHR35333">
    <property type="entry name" value="BETA-LACTAMASE"/>
    <property type="match status" value="1"/>
</dbReference>
<dbReference type="Pfam" id="PF19127">
    <property type="entry name" value="Choline_bind_3"/>
    <property type="match status" value="2"/>
</dbReference>
<dbReference type="eggNOG" id="COG5263">
    <property type="taxonomic scope" value="Bacteria"/>
</dbReference>
<dbReference type="Proteomes" id="UP000051324">
    <property type="component" value="Unassembled WGS sequence"/>
</dbReference>
<evidence type="ECO:0000313" key="5">
    <source>
        <dbReference type="Proteomes" id="UP000051324"/>
    </source>
</evidence>
<evidence type="ECO:0000256" key="2">
    <source>
        <dbReference type="PROSITE-ProRule" id="PRU00591"/>
    </source>
</evidence>
<dbReference type="PANTHER" id="PTHR35333:SF3">
    <property type="entry name" value="BETA-LACTAMASE-TYPE TRANSPEPTIDASE FOLD CONTAINING PROTEIN"/>
    <property type="match status" value="1"/>
</dbReference>
<dbReference type="InterPro" id="IPR012338">
    <property type="entry name" value="Beta-lactam/transpept-like"/>
</dbReference>
<evidence type="ECO:0000256" key="1">
    <source>
        <dbReference type="ARBA" id="ARBA00022737"/>
    </source>
</evidence>
<organism evidence="4 5">
    <name type="scientific">Ligilactobacillus apodemi DSM 16634 = JCM 16172</name>
    <dbReference type="NCBI Taxonomy" id="1423724"/>
    <lineage>
        <taxon>Bacteria</taxon>
        <taxon>Bacillati</taxon>
        <taxon>Bacillota</taxon>
        <taxon>Bacilli</taxon>
        <taxon>Lactobacillales</taxon>
        <taxon>Lactobacillaceae</taxon>
        <taxon>Ligilactobacillus</taxon>
    </lineage>
</organism>
<dbReference type="GO" id="GO:0046677">
    <property type="term" value="P:response to antibiotic"/>
    <property type="evidence" value="ECO:0007669"/>
    <property type="project" value="InterPro"/>
</dbReference>
<dbReference type="InterPro" id="IPR045155">
    <property type="entry name" value="Beta-lactam_cat"/>
</dbReference>
<protein>
    <recommendedName>
        <fullName evidence="3">Beta-lactamase class A catalytic domain-containing protein</fullName>
    </recommendedName>
</protein>
<keyword evidence="5" id="KW-1185">Reference proteome</keyword>
<feature type="repeat" description="Cell wall-binding" evidence="2">
    <location>
        <begin position="215"/>
        <end position="234"/>
    </location>
</feature>
<proteinExistence type="predicted"/>
<dbReference type="InterPro" id="IPR018337">
    <property type="entry name" value="Cell_wall/Cho-bd_repeat"/>
</dbReference>
<dbReference type="PATRIC" id="fig|1423724.4.peg.1838"/>
<dbReference type="Pfam" id="PF13354">
    <property type="entry name" value="Beta-lactamase2"/>
    <property type="match status" value="1"/>
</dbReference>
<comment type="caution">
    <text evidence="4">The sequence shown here is derived from an EMBL/GenBank/DDBJ whole genome shotgun (WGS) entry which is preliminary data.</text>
</comment>
<gene>
    <name evidence="4" type="ORF">FC32_GL001767</name>
</gene>
<keyword evidence="1" id="KW-0677">Repeat</keyword>
<sequence>MQRGFQYIADQNKTVYYNQDGWMLYGQQKIDGYWYNFDTFDGAMKTDFVNIPDQNKTVYYNDKGQMQYGWQWIDNATRYFDTFDGKMATGQQNINRHWYLFNEKGEIQRGFQYISSQNKTVYYNQDGWMLYGVQQIDQNKYYFDLITGAMAVDSAAYDKATGTLSYYGKDGKQVTGTVVLDGKEYNFANGNLTVSGKQLVTLKGQTYLLSGSQVLTGQQKLNNNWYYFDENTGVMVRGFKYIADQNKTVYYADNGQMQYGWQDINGRRYFFDRVTGAEATSEILWIDGSAYAFDSQGGAHSFSELAQLVNQLGSNIAVAIQSQKSGQIYSYSNSGDMRFKTASTIKVAVLAELLHNTGGNLTAYQRSLAENMIRNSDNDATTNLITYHLHEAGNPVNSLYRDLGMTNTTPGTVGWGSTLTTPTDQLKLLYQIYMTDNSSYLNKQSQDYIKELMHTINVNQRWGISAGSSDYYLKNGWVTYTGPWYINSIGFIPDSGHGYTIAIYSYNNSYSTGINKVEQVARKVSQMLK</sequence>
<dbReference type="EMBL" id="AZFT01000018">
    <property type="protein sequence ID" value="KRL86726.1"/>
    <property type="molecule type" value="Genomic_DNA"/>
</dbReference>
<dbReference type="PROSITE" id="PS51170">
    <property type="entry name" value="CW"/>
    <property type="match status" value="1"/>
</dbReference>
<reference evidence="4 5" key="1">
    <citation type="journal article" date="2015" name="Genome Announc.">
        <title>Expanding the biotechnology potential of lactobacilli through comparative genomics of 213 strains and associated genera.</title>
        <authorList>
            <person name="Sun Z."/>
            <person name="Harris H.M."/>
            <person name="McCann A."/>
            <person name="Guo C."/>
            <person name="Argimon S."/>
            <person name="Zhang W."/>
            <person name="Yang X."/>
            <person name="Jeffery I.B."/>
            <person name="Cooney J.C."/>
            <person name="Kagawa T.F."/>
            <person name="Liu W."/>
            <person name="Song Y."/>
            <person name="Salvetti E."/>
            <person name="Wrobel A."/>
            <person name="Rasinkangas P."/>
            <person name="Parkhill J."/>
            <person name="Rea M.C."/>
            <person name="O'Sullivan O."/>
            <person name="Ritari J."/>
            <person name="Douillard F.P."/>
            <person name="Paul Ross R."/>
            <person name="Yang R."/>
            <person name="Briner A.E."/>
            <person name="Felis G.E."/>
            <person name="de Vos W.M."/>
            <person name="Barrangou R."/>
            <person name="Klaenhammer T.R."/>
            <person name="Caufield P.W."/>
            <person name="Cui Y."/>
            <person name="Zhang H."/>
            <person name="O'Toole P.W."/>
        </authorList>
    </citation>
    <scope>NUCLEOTIDE SEQUENCE [LARGE SCALE GENOMIC DNA]</scope>
    <source>
        <strain evidence="4 5">DSM 16634</strain>
    </source>
</reference>
<dbReference type="STRING" id="1423724.FC32_GL001767"/>
<name>A0A0R1U072_9LACO</name>